<evidence type="ECO:0000313" key="1">
    <source>
        <dbReference type="EMBL" id="KAF2233842.1"/>
    </source>
</evidence>
<gene>
    <name evidence="1" type="ORF">EV356DRAFT_416528</name>
</gene>
<protein>
    <recommendedName>
        <fullName evidence="3">Tetrapyrrole methylase domain-containing protein</fullName>
    </recommendedName>
</protein>
<dbReference type="InterPro" id="IPR035996">
    <property type="entry name" value="4pyrrol_Methylase_sf"/>
</dbReference>
<dbReference type="AlphaFoldDB" id="A0A6A6H764"/>
<dbReference type="GO" id="GO:0008168">
    <property type="term" value="F:methyltransferase activity"/>
    <property type="evidence" value="ECO:0007669"/>
    <property type="project" value="InterPro"/>
</dbReference>
<feature type="non-terminal residue" evidence="1">
    <location>
        <position position="295"/>
    </location>
</feature>
<sequence length="295" mass="32686">MLREVRNGFYVVGVFYGHPGIFVNPSHRAIAIARQEGHQAFMLPGISAEACLFADVGIDPSTSGCQTIEATDLLLRNRPINTGSHLIIFQVGIVGDSGFHPQGFKNTKLHVLLEKLTEVYGSGHRLVHYIAPSMATVEPTIDFLTLGALKKSRNARRVTGISTFYIPPKHDVQPSPSAAKKLGLKVQQGAKSRNFGRLTMPEDPYGPRERVAIDELDKHKDPAWYKRVRASQPMFDLLYRLGSDPRAAAKFKANPDKFLIPYDSDLTQTERAALLTRRSFPVRQALQPSADDVAN</sequence>
<evidence type="ECO:0008006" key="3">
    <source>
        <dbReference type="Google" id="ProtNLM"/>
    </source>
</evidence>
<reference evidence="1" key="1">
    <citation type="journal article" date="2020" name="Stud. Mycol.">
        <title>101 Dothideomycetes genomes: a test case for predicting lifestyles and emergence of pathogens.</title>
        <authorList>
            <person name="Haridas S."/>
            <person name="Albert R."/>
            <person name="Binder M."/>
            <person name="Bloem J."/>
            <person name="Labutti K."/>
            <person name="Salamov A."/>
            <person name="Andreopoulos B."/>
            <person name="Baker S."/>
            <person name="Barry K."/>
            <person name="Bills G."/>
            <person name="Bluhm B."/>
            <person name="Cannon C."/>
            <person name="Castanera R."/>
            <person name="Culley D."/>
            <person name="Daum C."/>
            <person name="Ezra D."/>
            <person name="Gonzalez J."/>
            <person name="Henrissat B."/>
            <person name="Kuo A."/>
            <person name="Liang C."/>
            <person name="Lipzen A."/>
            <person name="Lutzoni F."/>
            <person name="Magnuson J."/>
            <person name="Mondo S."/>
            <person name="Nolan M."/>
            <person name="Ohm R."/>
            <person name="Pangilinan J."/>
            <person name="Park H.-J."/>
            <person name="Ramirez L."/>
            <person name="Alfaro M."/>
            <person name="Sun H."/>
            <person name="Tritt A."/>
            <person name="Yoshinaga Y."/>
            <person name="Zwiers L.-H."/>
            <person name="Turgeon B."/>
            <person name="Goodwin S."/>
            <person name="Spatafora J."/>
            <person name="Crous P."/>
            <person name="Grigoriev I."/>
        </authorList>
    </citation>
    <scope>NUCLEOTIDE SEQUENCE</scope>
    <source>
        <strain evidence="1">Tuck. ex Michener</strain>
    </source>
</reference>
<name>A0A6A6H764_VIRVR</name>
<organism evidence="1 2">
    <name type="scientific">Viridothelium virens</name>
    <name type="common">Speckled blister lichen</name>
    <name type="synonym">Trypethelium virens</name>
    <dbReference type="NCBI Taxonomy" id="1048519"/>
    <lineage>
        <taxon>Eukaryota</taxon>
        <taxon>Fungi</taxon>
        <taxon>Dikarya</taxon>
        <taxon>Ascomycota</taxon>
        <taxon>Pezizomycotina</taxon>
        <taxon>Dothideomycetes</taxon>
        <taxon>Dothideomycetes incertae sedis</taxon>
        <taxon>Trypetheliales</taxon>
        <taxon>Trypetheliaceae</taxon>
        <taxon>Viridothelium</taxon>
    </lineage>
</organism>
<dbReference type="Proteomes" id="UP000800092">
    <property type="component" value="Unassembled WGS sequence"/>
</dbReference>
<evidence type="ECO:0000313" key="2">
    <source>
        <dbReference type="Proteomes" id="UP000800092"/>
    </source>
</evidence>
<dbReference type="SUPFAM" id="SSF53790">
    <property type="entry name" value="Tetrapyrrole methylase"/>
    <property type="match status" value="1"/>
</dbReference>
<dbReference type="CDD" id="cd19916">
    <property type="entry name" value="OphMA_like"/>
    <property type="match status" value="1"/>
</dbReference>
<dbReference type="EMBL" id="ML991803">
    <property type="protein sequence ID" value="KAF2233842.1"/>
    <property type="molecule type" value="Genomic_DNA"/>
</dbReference>
<dbReference type="OrthoDB" id="3641227at2759"/>
<keyword evidence="2" id="KW-1185">Reference proteome</keyword>
<proteinExistence type="predicted"/>
<accession>A0A6A6H764</accession>